<evidence type="ECO:0000259" key="1">
    <source>
        <dbReference type="PROSITE" id="PS50943"/>
    </source>
</evidence>
<accession>A0AAW6X780</accession>
<dbReference type="EMBL" id="JARTOI010000100">
    <property type="protein sequence ID" value="MDK5174101.1"/>
    <property type="molecule type" value="Genomic_DNA"/>
</dbReference>
<dbReference type="Pfam" id="PF01381">
    <property type="entry name" value="HTH_3"/>
    <property type="match status" value="1"/>
</dbReference>
<comment type="caution">
    <text evidence="2">The sequence shown here is derived from an EMBL/GenBank/DDBJ whole genome shotgun (WGS) entry which is preliminary data.</text>
</comment>
<evidence type="ECO:0000313" key="5">
    <source>
        <dbReference type="Proteomes" id="UP001174748"/>
    </source>
</evidence>
<name>A0AAW6X780_9GAMM</name>
<protein>
    <submittedName>
        <fullName evidence="2">Helix-turn-helix domain-containing protein</fullName>
    </submittedName>
</protein>
<dbReference type="GO" id="GO:0003677">
    <property type="term" value="F:DNA binding"/>
    <property type="evidence" value="ECO:0007669"/>
    <property type="project" value="InterPro"/>
</dbReference>
<proteinExistence type="predicted"/>
<dbReference type="InterPro" id="IPR001387">
    <property type="entry name" value="Cro/C1-type_HTH"/>
</dbReference>
<gene>
    <name evidence="2" type="ORF">P9854_22070</name>
    <name evidence="3" type="ORF">P9921_27120</name>
</gene>
<evidence type="ECO:0000313" key="3">
    <source>
        <dbReference type="EMBL" id="MDK5174101.1"/>
    </source>
</evidence>
<dbReference type="Proteomes" id="UP001174748">
    <property type="component" value="Unassembled WGS sequence"/>
</dbReference>
<dbReference type="RefSeq" id="WP_236582483.1">
    <property type="nucleotide sequence ID" value="NZ_JARTLO010000036.1"/>
</dbReference>
<evidence type="ECO:0000313" key="2">
    <source>
        <dbReference type="EMBL" id="MDK4768466.1"/>
    </source>
</evidence>
<feature type="domain" description="HTH cro/C1-type" evidence="1">
    <location>
        <begin position="16"/>
        <end position="69"/>
    </location>
</feature>
<dbReference type="EMBL" id="JARTLO010000036">
    <property type="protein sequence ID" value="MDK4768466.1"/>
    <property type="molecule type" value="Genomic_DNA"/>
</dbReference>
<dbReference type="SMART" id="SM00530">
    <property type="entry name" value="HTH_XRE"/>
    <property type="match status" value="1"/>
</dbReference>
<dbReference type="AlphaFoldDB" id="A0AAW6X780"/>
<dbReference type="Proteomes" id="UP001173597">
    <property type="component" value="Unassembled WGS sequence"/>
</dbReference>
<dbReference type="Gene3D" id="1.10.260.40">
    <property type="entry name" value="lambda repressor-like DNA-binding domains"/>
    <property type="match status" value="1"/>
</dbReference>
<keyword evidence="5" id="KW-1185">Reference proteome</keyword>
<sequence>MKEKISNPVLAFEERMALLMHMKDLKKADLARMAGVSAQAVNGWFNRGEVGKASAKKIAAATGVSVDWILEGGPELHELNAHRAKRLADWFSEPGFPEEEAGFFEDLVNGQAAFTDKTARRIEQDYGLPFNHLDAGNSSVSPTKLNDEDKELLFYFHKLTSKAKQEFLENVKKQADFYDSMFEELKKMRG</sequence>
<dbReference type="SUPFAM" id="SSF47413">
    <property type="entry name" value="lambda repressor-like DNA-binding domains"/>
    <property type="match status" value="1"/>
</dbReference>
<dbReference type="InterPro" id="IPR010982">
    <property type="entry name" value="Lambda_DNA-bd_dom_sf"/>
</dbReference>
<organism evidence="2 4">
    <name type="scientific">Serratia nevei</name>
    <dbReference type="NCBI Taxonomy" id="2703794"/>
    <lineage>
        <taxon>Bacteria</taxon>
        <taxon>Pseudomonadati</taxon>
        <taxon>Pseudomonadota</taxon>
        <taxon>Gammaproteobacteria</taxon>
        <taxon>Enterobacterales</taxon>
        <taxon>Yersiniaceae</taxon>
        <taxon>Serratia</taxon>
    </lineage>
</organism>
<evidence type="ECO:0000313" key="4">
    <source>
        <dbReference type="Proteomes" id="UP001173597"/>
    </source>
</evidence>
<dbReference type="PROSITE" id="PS50943">
    <property type="entry name" value="HTH_CROC1"/>
    <property type="match status" value="1"/>
</dbReference>
<reference evidence="2" key="1">
    <citation type="submission" date="2023-01" db="EMBL/GenBank/DDBJ databases">
        <title>Genomic dissection of endemic carbapenem resistance: metallo-beta-lactamase gene dissemination through clonal, plasmid and integron transfer pathways.</title>
        <authorList>
            <person name="Macesic N."/>
        </authorList>
    </citation>
    <scope>NUCLEOTIDE SEQUENCE</scope>
    <source>
        <strain evidence="3">CPO382</strain>
        <strain evidence="2">CPO573</strain>
    </source>
</reference>